<evidence type="ECO:0000313" key="2">
    <source>
        <dbReference type="Proteomes" id="UP001195483"/>
    </source>
</evidence>
<accession>A0AAE0VP88</accession>
<dbReference type="EMBL" id="JAEAOA010001970">
    <property type="protein sequence ID" value="KAK3583980.1"/>
    <property type="molecule type" value="Genomic_DNA"/>
</dbReference>
<sequence length="176" mass="20929">MCNPRQILQVLLLVLNVFIIEKNISRQWSFRLTEVSTLKSFLKIVLQDIFVLQDILHYLLGKGIVFRNLQLYNKKRCRNESIAKEVRTLENPRVNETAYHITKQKEDQLFRIESCPYDVKTAMQNVFFLLEMNVKKEGTYVNRFMANNMDKAEWHYTMSICKNKTRSLSKMVLTEL</sequence>
<keyword evidence="2" id="KW-1185">Reference proteome</keyword>
<organism evidence="1 2">
    <name type="scientific">Potamilus streckersoni</name>
    <dbReference type="NCBI Taxonomy" id="2493646"/>
    <lineage>
        <taxon>Eukaryota</taxon>
        <taxon>Metazoa</taxon>
        <taxon>Spiralia</taxon>
        <taxon>Lophotrochozoa</taxon>
        <taxon>Mollusca</taxon>
        <taxon>Bivalvia</taxon>
        <taxon>Autobranchia</taxon>
        <taxon>Heteroconchia</taxon>
        <taxon>Palaeoheterodonta</taxon>
        <taxon>Unionida</taxon>
        <taxon>Unionoidea</taxon>
        <taxon>Unionidae</taxon>
        <taxon>Ambleminae</taxon>
        <taxon>Lampsilini</taxon>
        <taxon>Potamilus</taxon>
    </lineage>
</organism>
<dbReference type="Proteomes" id="UP001195483">
    <property type="component" value="Unassembled WGS sequence"/>
</dbReference>
<proteinExistence type="predicted"/>
<reference evidence="1" key="3">
    <citation type="submission" date="2023-05" db="EMBL/GenBank/DDBJ databases">
        <authorList>
            <person name="Smith C.H."/>
        </authorList>
    </citation>
    <scope>NUCLEOTIDE SEQUENCE</scope>
    <source>
        <strain evidence="1">CHS0354</strain>
        <tissue evidence="1">Mantle</tissue>
    </source>
</reference>
<protein>
    <submittedName>
        <fullName evidence="1">Uncharacterized protein</fullName>
    </submittedName>
</protein>
<dbReference type="AlphaFoldDB" id="A0AAE0VP88"/>
<comment type="caution">
    <text evidence="1">The sequence shown here is derived from an EMBL/GenBank/DDBJ whole genome shotgun (WGS) entry which is preliminary data.</text>
</comment>
<reference evidence="1" key="2">
    <citation type="journal article" date="2021" name="Genome Biol. Evol.">
        <title>Developing a high-quality reference genome for a parasitic bivalve with doubly uniparental inheritance (Bivalvia: Unionida).</title>
        <authorList>
            <person name="Smith C.H."/>
        </authorList>
    </citation>
    <scope>NUCLEOTIDE SEQUENCE</scope>
    <source>
        <strain evidence="1">CHS0354</strain>
        <tissue evidence="1">Mantle</tissue>
    </source>
</reference>
<evidence type="ECO:0000313" key="1">
    <source>
        <dbReference type="EMBL" id="KAK3583980.1"/>
    </source>
</evidence>
<name>A0AAE0VP88_9BIVA</name>
<reference evidence="1" key="1">
    <citation type="journal article" date="2021" name="Genome Biol. Evol.">
        <title>A High-Quality Reference Genome for a Parasitic Bivalve with Doubly Uniparental Inheritance (Bivalvia: Unionida).</title>
        <authorList>
            <person name="Smith C.H."/>
        </authorList>
    </citation>
    <scope>NUCLEOTIDE SEQUENCE</scope>
    <source>
        <strain evidence="1">CHS0354</strain>
    </source>
</reference>
<gene>
    <name evidence="1" type="ORF">CHS0354_033779</name>
</gene>